<sequence>MAECSSNADKWLMVSTARWGELTGENGVDDGDVAVKWCLSQGLAVATTIKSMGRLKGYLNAFEEFRLADEDTEDIREMGSAEEVFEFYADERRMEIQTDTVHACLDNFTGPVKE</sequence>
<organism evidence="1 2">
    <name type="scientific">Metarhizium rileyi (strain RCEF 4871)</name>
    <name type="common">Nomuraea rileyi</name>
    <dbReference type="NCBI Taxonomy" id="1649241"/>
    <lineage>
        <taxon>Eukaryota</taxon>
        <taxon>Fungi</taxon>
        <taxon>Dikarya</taxon>
        <taxon>Ascomycota</taxon>
        <taxon>Pezizomycotina</taxon>
        <taxon>Sordariomycetes</taxon>
        <taxon>Hypocreomycetidae</taxon>
        <taxon>Hypocreales</taxon>
        <taxon>Clavicipitaceae</taxon>
        <taxon>Metarhizium</taxon>
    </lineage>
</organism>
<gene>
    <name evidence="1" type="ORF">NOR_08039</name>
</gene>
<reference evidence="1 2" key="1">
    <citation type="journal article" date="2016" name="Genome Biol. Evol.">
        <title>Divergent and convergent evolution of fungal pathogenicity.</title>
        <authorList>
            <person name="Shang Y."/>
            <person name="Xiao G."/>
            <person name="Zheng P."/>
            <person name="Cen K."/>
            <person name="Zhan S."/>
            <person name="Wang C."/>
        </authorList>
    </citation>
    <scope>NUCLEOTIDE SEQUENCE [LARGE SCALE GENOMIC DNA]</scope>
    <source>
        <strain evidence="1 2">RCEF 4871</strain>
    </source>
</reference>
<proteinExistence type="predicted"/>
<dbReference type="InterPro" id="IPR036812">
    <property type="entry name" value="NAD(P)_OxRdtase_dom_sf"/>
</dbReference>
<dbReference type="EMBL" id="AZHC01000043">
    <property type="protein sequence ID" value="OAA35284.1"/>
    <property type="molecule type" value="Genomic_DNA"/>
</dbReference>
<keyword evidence="2" id="KW-1185">Reference proteome</keyword>
<dbReference type="SUPFAM" id="SSF51430">
    <property type="entry name" value="NAD(P)-linked oxidoreductase"/>
    <property type="match status" value="1"/>
</dbReference>
<evidence type="ECO:0000313" key="2">
    <source>
        <dbReference type="Proteomes" id="UP000243498"/>
    </source>
</evidence>
<evidence type="ECO:0000313" key="1">
    <source>
        <dbReference type="EMBL" id="OAA35284.1"/>
    </source>
</evidence>
<comment type="caution">
    <text evidence="1">The sequence shown here is derived from an EMBL/GenBank/DDBJ whole genome shotgun (WGS) entry which is preliminary data.</text>
</comment>
<protein>
    <submittedName>
        <fullName evidence="1">NADP-dependent oxidoreductase domain protein</fullName>
    </submittedName>
</protein>
<dbReference type="Gene3D" id="3.20.20.100">
    <property type="entry name" value="NADP-dependent oxidoreductase domain"/>
    <property type="match status" value="1"/>
</dbReference>
<name>A0A166X0A4_METRR</name>
<dbReference type="AlphaFoldDB" id="A0A166X0A4"/>
<accession>A0A166X0A4</accession>
<dbReference type="Proteomes" id="UP000243498">
    <property type="component" value="Unassembled WGS sequence"/>
</dbReference>